<dbReference type="EMBL" id="BOSL01000004">
    <property type="protein sequence ID" value="GIP52694.1"/>
    <property type="molecule type" value="Genomic_DNA"/>
</dbReference>
<dbReference type="InterPro" id="IPR036582">
    <property type="entry name" value="Mao_N_sf"/>
</dbReference>
<dbReference type="SUPFAM" id="SSF55383">
    <property type="entry name" value="Copper amine oxidase, domain N"/>
    <property type="match status" value="1"/>
</dbReference>
<evidence type="ECO:0000259" key="1">
    <source>
        <dbReference type="Pfam" id="PF07833"/>
    </source>
</evidence>
<sequence>MFKLREDETVRKIWTTLLAAILVVPMLLQNTAQAATPISVYINGSKLATDQAPVAVQGRVLLPLRAIFEALDATVDWNQWTQTVTATKNNTTVVLKLKSKTATINNETVSLDVPAQAIKGRTMVPVRFVSEALGEAVNWNSSAKTVTIVSSGSSEQPGTLYPVSYVTLRDVGNTGDGRDLEVSFSRSSSESLVDHYRVMIVKAANASNFNLASALKVSSANYTTVRPNGSDPAITMSSGSKDVDGALIQSNQSYVGYVLAIGKNNAGNVLSNASSRITLDTGVSVAAATNVRANDISDYTDGRDLSVSFTRASSESNISSYRIFVVKTKDAGSFNLAAANANQYYTTVNKPTGSNTTLTGTFSSSSRDTSGDLIKNGVSYTTFVLSMSNTSASNKLSSASSAITLGVGTVTAPIITLVEDRGDSGDGRDLRVSFTKISDESKISGYRIFVVKASDYSNFTLAKANAVSSSNYTEFSKTGYNQNPNLNSSSRDVDGALIRNGVSYRVFVMAIGSGSNAGNNALSSASNAITLLNNYSVGSVSNLYVSDVNDYNDGRDLLVSFNRASDESNISSYRILVVKASKSDSFTLAKANAVDSRYYTQANTGSNFSKVLSSSARDVDGDLIRNGISYRVFVLSIGRGSYTGENTLSPASSQITLGNNYGVGAASTPVLEDISDYGDGRDLQVKFNRASDETNINHYRIIVAKATTTLDLAKANASQYFTPVYKAGSTLTQTLGSNAQDYDGHPIRNGVKYRVYVLSVANSNYGGNNALSSAAEFTLSDNSKVQPVTGVSVWSETTASTGTAGDIKVSFNKPANESNIAEYRILVVPAGQAGSFSLRDANNVTLSQNYTSVIPRGSNITNYPVQSQNTAFGDRIQPGTTYQVFVLSVAKSGSGAVNALSDASGQVIVNQAAAVKAEPAVITAATVVDGGVQVTFSEPQNTSNIASYAIVAVPTNTSLDVNTAIENYSVQAAKGSPSGLITKDVWGNNLTTTDAVYDIYILSIPTDTSNRALFALSGKFTTEKYVPLNPQAGDPAAPSETPES</sequence>
<evidence type="ECO:0000313" key="2">
    <source>
        <dbReference type="EMBL" id="GIP52694.1"/>
    </source>
</evidence>
<comment type="caution">
    <text evidence="2">The sequence shown here is derived from an EMBL/GenBank/DDBJ whole genome shotgun (WGS) entry which is preliminary data.</text>
</comment>
<evidence type="ECO:0000313" key="3">
    <source>
        <dbReference type="Proteomes" id="UP000679992"/>
    </source>
</evidence>
<name>A0ABQ4M9M0_9BACL</name>
<organism evidence="2 3">
    <name type="scientific">Paenibacillus vini</name>
    <dbReference type="NCBI Taxonomy" id="1476024"/>
    <lineage>
        <taxon>Bacteria</taxon>
        <taxon>Bacillati</taxon>
        <taxon>Bacillota</taxon>
        <taxon>Bacilli</taxon>
        <taxon>Bacillales</taxon>
        <taxon>Paenibacillaceae</taxon>
        <taxon>Paenibacillus</taxon>
    </lineage>
</organism>
<protein>
    <recommendedName>
        <fullName evidence="1">Copper amine oxidase-like N-terminal domain-containing protein</fullName>
    </recommendedName>
</protein>
<dbReference type="Proteomes" id="UP000679992">
    <property type="component" value="Unassembled WGS sequence"/>
</dbReference>
<dbReference type="InterPro" id="IPR012854">
    <property type="entry name" value="Cu_amine_oxidase-like_N"/>
</dbReference>
<dbReference type="Gene3D" id="3.30.457.10">
    <property type="entry name" value="Copper amine oxidase-like, N-terminal domain"/>
    <property type="match status" value="1"/>
</dbReference>
<proteinExistence type="predicted"/>
<accession>A0ABQ4M9M0</accession>
<dbReference type="Pfam" id="PF07833">
    <property type="entry name" value="Cu_amine_oxidN1"/>
    <property type="match status" value="1"/>
</dbReference>
<gene>
    <name evidence="2" type="ORF">J42TS3_17290</name>
</gene>
<keyword evidence="3" id="KW-1185">Reference proteome</keyword>
<reference evidence="2 3" key="1">
    <citation type="submission" date="2021-03" db="EMBL/GenBank/DDBJ databases">
        <title>Antimicrobial resistance genes in bacteria isolated from Japanese honey, and their potential for conferring macrolide and lincosamide resistance in the American foulbrood pathogen Paenibacillus larvae.</title>
        <authorList>
            <person name="Okamoto M."/>
            <person name="Kumagai M."/>
            <person name="Kanamori H."/>
            <person name="Takamatsu D."/>
        </authorList>
    </citation>
    <scope>NUCLEOTIDE SEQUENCE [LARGE SCALE GENOMIC DNA]</scope>
    <source>
        <strain evidence="2 3">J42TS3</strain>
    </source>
</reference>
<feature type="domain" description="Copper amine oxidase-like N-terminal" evidence="1">
    <location>
        <begin position="41"/>
        <end position="148"/>
    </location>
</feature>